<reference evidence="5 6" key="1">
    <citation type="submission" date="2018-03" db="EMBL/GenBank/DDBJ databases">
        <title>Genomic Encyclopedia of Type Strains, Phase III (KMG-III): the genomes of soil and plant-associated and newly described type strains.</title>
        <authorList>
            <person name="Whitman W."/>
        </authorList>
    </citation>
    <scope>NUCLEOTIDE SEQUENCE [LARGE SCALE GENOMIC DNA]</scope>
    <source>
        <strain evidence="5 6">CGMCC 4.7125</strain>
    </source>
</reference>
<dbReference type="OrthoDB" id="3663486at2"/>
<evidence type="ECO:0000313" key="5">
    <source>
        <dbReference type="EMBL" id="PRX46716.1"/>
    </source>
</evidence>
<proteinExistence type="inferred from homology"/>
<feature type="domain" description="CdaR GGDEF-like" evidence="4">
    <location>
        <begin position="181"/>
        <end position="302"/>
    </location>
</feature>
<keyword evidence="6" id="KW-1185">Reference proteome</keyword>
<dbReference type="Proteomes" id="UP000238362">
    <property type="component" value="Unassembled WGS sequence"/>
</dbReference>
<dbReference type="AlphaFoldDB" id="A0A2T0LST3"/>
<evidence type="ECO:0000313" key="6">
    <source>
        <dbReference type="Proteomes" id="UP000238362"/>
    </source>
</evidence>
<evidence type="ECO:0000259" key="2">
    <source>
        <dbReference type="Pfam" id="PF13556"/>
    </source>
</evidence>
<name>A0A2T0LST3_9PSEU</name>
<dbReference type="InterPro" id="IPR042070">
    <property type="entry name" value="PucR_C-HTH_sf"/>
</dbReference>
<comment type="similarity">
    <text evidence="1">Belongs to the CdaR family.</text>
</comment>
<gene>
    <name evidence="5" type="ORF">B0I33_107294</name>
</gene>
<dbReference type="InterPro" id="IPR025736">
    <property type="entry name" value="PucR_C-HTH_dom"/>
</dbReference>
<evidence type="ECO:0000259" key="4">
    <source>
        <dbReference type="Pfam" id="PF17853"/>
    </source>
</evidence>
<protein>
    <submittedName>
        <fullName evidence="5">PucR-like helix-turn-helix protein</fullName>
    </submittedName>
</protein>
<feature type="domain" description="RsbT co-antagonist protein RsbRD N-terminal" evidence="3">
    <location>
        <begin position="22"/>
        <end position="165"/>
    </location>
</feature>
<accession>A0A2T0LST3</accession>
<dbReference type="RefSeq" id="WP_106180091.1">
    <property type="nucleotide sequence ID" value="NZ_PVNH01000007.1"/>
</dbReference>
<comment type="caution">
    <text evidence="5">The sequence shown here is derived from an EMBL/GenBank/DDBJ whole genome shotgun (WGS) entry which is preliminary data.</text>
</comment>
<dbReference type="Gene3D" id="1.10.10.2840">
    <property type="entry name" value="PucR C-terminal helix-turn-helix domain"/>
    <property type="match status" value="1"/>
</dbReference>
<dbReference type="EMBL" id="PVNH01000007">
    <property type="protein sequence ID" value="PRX46716.1"/>
    <property type="molecule type" value="Genomic_DNA"/>
</dbReference>
<dbReference type="InterPro" id="IPR041522">
    <property type="entry name" value="CdaR_GGDEF"/>
</dbReference>
<dbReference type="InterPro" id="IPR025751">
    <property type="entry name" value="RsbRD_N_dom"/>
</dbReference>
<dbReference type="Pfam" id="PF13556">
    <property type="entry name" value="HTH_30"/>
    <property type="match status" value="1"/>
</dbReference>
<organism evidence="5 6">
    <name type="scientific">Prauserella shujinwangii</name>
    <dbReference type="NCBI Taxonomy" id="1453103"/>
    <lineage>
        <taxon>Bacteria</taxon>
        <taxon>Bacillati</taxon>
        <taxon>Actinomycetota</taxon>
        <taxon>Actinomycetes</taxon>
        <taxon>Pseudonocardiales</taxon>
        <taxon>Pseudonocardiaceae</taxon>
        <taxon>Prauserella</taxon>
    </lineage>
</organism>
<dbReference type="PANTHER" id="PTHR33744:SF1">
    <property type="entry name" value="DNA-BINDING TRANSCRIPTIONAL ACTIVATOR ADER"/>
    <property type="match status" value="1"/>
</dbReference>
<dbReference type="InterPro" id="IPR051448">
    <property type="entry name" value="CdaR-like_regulators"/>
</dbReference>
<dbReference type="PANTHER" id="PTHR33744">
    <property type="entry name" value="CARBOHYDRATE DIACID REGULATOR"/>
    <property type="match status" value="1"/>
</dbReference>
<dbReference type="Pfam" id="PF14361">
    <property type="entry name" value="RsbRD_N"/>
    <property type="match status" value="1"/>
</dbReference>
<evidence type="ECO:0000256" key="1">
    <source>
        <dbReference type="ARBA" id="ARBA00006754"/>
    </source>
</evidence>
<dbReference type="Pfam" id="PF17853">
    <property type="entry name" value="GGDEF_2"/>
    <property type="match status" value="1"/>
</dbReference>
<evidence type="ECO:0000259" key="3">
    <source>
        <dbReference type="Pfam" id="PF14361"/>
    </source>
</evidence>
<feature type="domain" description="PucR C-terminal helix-turn-helix" evidence="2">
    <location>
        <begin position="355"/>
        <end position="410"/>
    </location>
</feature>
<sequence>MPDAVVAERLAQIASILSGRAEELTAELVELYNRELPELINDDESMVSLLYASVYQNIDTALRIFQHGIDPARVEAPAAAMEYARRLAQRGTPVIDLIRAYYLGQTAILDHALDEGSRHIDHPGTLGVTMRSALTTTFAFIDRVTQQVVSAYQEERDRWLFHQSAVLTSRVRALLDGDLTDVDESEAAVGYRLRGHHVGVIAWYARGSPGTPGTPPTDALTRLEALASRFRDDAMGARPLFVPRDEVSAWVWLPVPEPVLPDAGRVRRALAEADPAVRVAFGDPGAGIEGFRRTHRQALRVQALALAAGEHCDRVLTFRDVGTVALMTSDLAAARTWVADTLGALAENDEQHARLRETLRVFLATGGSYTAAAAQLSMHKNSVQYRVRKAQELLGRPVSDHRLDVEMALTVCHRLGGAVLDGQHARRS</sequence>